<sequence>MKKARYGSAPPKLESKSNFGGVFSMAKYSEGFKLRMVKEYAEGSLSYTLLAQKYGIPSSTPIKRWVRAYQVFGEEGLRKKQTHQVYSVQFKVDVLHFMKQTGASYQDTAIQFKMNNPSLITTWNHRFLEKGIAGLEERAKGRPPMSKKPKNRTENQEKLSSREEQLERENELLRLEVAYLKKLKAFRENPNAYLEKPRQKWRSNSAKKDSD</sequence>
<gene>
    <name evidence="4" type="ORF">B0H99_11116</name>
</gene>
<dbReference type="Proteomes" id="UP000242682">
    <property type="component" value="Unassembled WGS sequence"/>
</dbReference>
<dbReference type="EMBL" id="PYAT01000011">
    <property type="protein sequence ID" value="PSL31634.1"/>
    <property type="molecule type" value="Genomic_DNA"/>
</dbReference>
<evidence type="ECO:0000259" key="3">
    <source>
        <dbReference type="Pfam" id="PF13518"/>
    </source>
</evidence>
<proteinExistence type="inferred from homology"/>
<evidence type="ECO:0000313" key="4">
    <source>
        <dbReference type="EMBL" id="PSL31634.1"/>
    </source>
</evidence>
<keyword evidence="5" id="KW-1185">Reference proteome</keyword>
<feature type="region of interest" description="Disordered" evidence="2">
    <location>
        <begin position="135"/>
        <end position="167"/>
    </location>
</feature>
<dbReference type="InterPro" id="IPR010921">
    <property type="entry name" value="Trp_repressor/repl_initiator"/>
</dbReference>
<feature type="domain" description="Insertion element IS150 protein InsJ-like helix-turn-helix" evidence="3">
    <location>
        <begin position="32"/>
        <end position="80"/>
    </location>
</feature>
<evidence type="ECO:0000256" key="2">
    <source>
        <dbReference type="SAM" id="MobiDB-lite"/>
    </source>
</evidence>
<dbReference type="InterPro" id="IPR009057">
    <property type="entry name" value="Homeodomain-like_sf"/>
</dbReference>
<dbReference type="AlphaFoldDB" id="A0A2P8GCC1"/>
<reference evidence="4 5" key="1">
    <citation type="submission" date="2018-03" db="EMBL/GenBank/DDBJ databases">
        <title>Genomic Encyclopedia of Type Strains, Phase III (KMG-III): the genomes of soil and plant-associated and newly described type strains.</title>
        <authorList>
            <person name="Whitman W."/>
        </authorList>
    </citation>
    <scope>NUCLEOTIDE SEQUENCE [LARGE SCALE GENOMIC DNA]</scope>
    <source>
        <strain evidence="4 5">CGMCC 1.12259</strain>
    </source>
</reference>
<dbReference type="Gene3D" id="1.10.10.10">
    <property type="entry name" value="Winged helix-like DNA-binding domain superfamily/Winged helix DNA-binding domain"/>
    <property type="match status" value="1"/>
</dbReference>
<comment type="similarity">
    <text evidence="1">Belongs to the IS150/IS1296 orfA family.</text>
</comment>
<comment type="caution">
    <text evidence="4">The sequence shown here is derived from an EMBL/GenBank/DDBJ whole genome shotgun (WGS) entry which is preliminary data.</text>
</comment>
<dbReference type="SUPFAM" id="SSF46689">
    <property type="entry name" value="Homeodomain-like"/>
    <property type="match status" value="1"/>
</dbReference>
<name>A0A2P8GCC1_9BACL</name>
<dbReference type="OrthoDB" id="5690222at2"/>
<dbReference type="SUPFAM" id="SSF48295">
    <property type="entry name" value="TrpR-like"/>
    <property type="match status" value="1"/>
</dbReference>
<dbReference type="GO" id="GO:0043565">
    <property type="term" value="F:sequence-specific DNA binding"/>
    <property type="evidence" value="ECO:0007669"/>
    <property type="project" value="InterPro"/>
</dbReference>
<feature type="region of interest" description="Disordered" evidence="2">
    <location>
        <begin position="191"/>
        <end position="211"/>
    </location>
</feature>
<dbReference type="PANTHER" id="PTHR33795">
    <property type="entry name" value="INSERTION ELEMENT IS150 PROTEIN INSJ"/>
    <property type="match status" value="1"/>
</dbReference>
<protein>
    <submittedName>
        <fullName evidence="4">Transposase</fullName>
    </submittedName>
</protein>
<dbReference type="InterPro" id="IPR052057">
    <property type="entry name" value="IS150/IS1296_orfA-like"/>
</dbReference>
<dbReference type="Pfam" id="PF13518">
    <property type="entry name" value="HTH_28"/>
    <property type="match status" value="1"/>
</dbReference>
<evidence type="ECO:0000313" key="5">
    <source>
        <dbReference type="Proteomes" id="UP000242682"/>
    </source>
</evidence>
<evidence type="ECO:0000256" key="1">
    <source>
        <dbReference type="ARBA" id="ARBA00038232"/>
    </source>
</evidence>
<dbReference type="InterPro" id="IPR036388">
    <property type="entry name" value="WH-like_DNA-bd_sf"/>
</dbReference>
<accession>A0A2P8GCC1</accession>
<dbReference type="PANTHER" id="PTHR33795:SF1">
    <property type="entry name" value="INSERTION ELEMENT IS150 PROTEIN INSJ"/>
    <property type="match status" value="1"/>
</dbReference>
<feature type="compositionally biased region" description="Basic and acidic residues" evidence="2">
    <location>
        <begin position="151"/>
        <end position="167"/>
    </location>
</feature>
<dbReference type="InterPro" id="IPR055247">
    <property type="entry name" value="InsJ-like_HTH"/>
</dbReference>
<organism evidence="4 5">
    <name type="scientific">Planomicrobium soli</name>
    <dbReference type="NCBI Taxonomy" id="1176648"/>
    <lineage>
        <taxon>Bacteria</taxon>
        <taxon>Bacillati</taxon>
        <taxon>Bacillota</taxon>
        <taxon>Bacilli</taxon>
        <taxon>Bacillales</taxon>
        <taxon>Caryophanaceae</taxon>
        <taxon>Planomicrobium</taxon>
    </lineage>
</organism>